<dbReference type="Proteomes" id="UP000683925">
    <property type="component" value="Unassembled WGS sequence"/>
</dbReference>
<reference evidence="1" key="1">
    <citation type="submission" date="2021-01" db="EMBL/GenBank/DDBJ databases">
        <authorList>
            <consortium name="Genoscope - CEA"/>
            <person name="William W."/>
        </authorList>
    </citation>
    <scope>NUCLEOTIDE SEQUENCE</scope>
</reference>
<proteinExistence type="predicted"/>
<evidence type="ECO:0000313" key="1">
    <source>
        <dbReference type="EMBL" id="CAD8198457.1"/>
    </source>
</evidence>
<dbReference type="OMA" id="HYLELRC"/>
<keyword evidence="2" id="KW-1185">Reference proteome</keyword>
<organism evidence="1 2">
    <name type="scientific">Paramecium octaurelia</name>
    <dbReference type="NCBI Taxonomy" id="43137"/>
    <lineage>
        <taxon>Eukaryota</taxon>
        <taxon>Sar</taxon>
        <taxon>Alveolata</taxon>
        <taxon>Ciliophora</taxon>
        <taxon>Intramacronucleata</taxon>
        <taxon>Oligohymenophorea</taxon>
        <taxon>Peniculida</taxon>
        <taxon>Parameciidae</taxon>
        <taxon>Paramecium</taxon>
    </lineage>
</organism>
<dbReference type="OrthoDB" id="298777at2759"/>
<comment type="caution">
    <text evidence="1">The sequence shown here is derived from an EMBL/GenBank/DDBJ whole genome shotgun (WGS) entry which is preliminary data.</text>
</comment>
<gene>
    <name evidence="1" type="ORF">POCTA_138.1.T1170014</name>
</gene>
<protein>
    <submittedName>
        <fullName evidence="1">Uncharacterized protein</fullName>
    </submittedName>
</protein>
<name>A0A8S1XBE1_PAROT</name>
<accession>A0A8S1XBE1</accession>
<dbReference type="PANTHER" id="PTHR33706">
    <property type="entry name" value="MORN VARIANT REPEAT PROTEIN"/>
    <property type="match status" value="1"/>
</dbReference>
<evidence type="ECO:0000313" key="2">
    <source>
        <dbReference type="Proteomes" id="UP000683925"/>
    </source>
</evidence>
<dbReference type="AlphaFoldDB" id="A0A8S1XBE1"/>
<sequence>MDKKKKSLALEVKRSGVHLEKLIQNAYKTSHLVDLISINQKNCIEQLGTKDKIKDRITPLEGLQDVNNQLVQTKVHLITENTGTKIYNKDGQILRQEKNKLGQKFEYEYKNLEQIKYLQFKGQYGVNGYRINQWDYFWKGEYIGGGLYNHLGQKVGNWIDLQENYREKQKIIEKGSYKEGQRFGFWNLYWNQHQIGGGSYSDDGQSMKIGKWIEISDGYEKYAKITYKGEYKRGKKVNMWETWFDNQLSKSQYQIGGGLYDDRGDAIKIGQWIELNDNFSHDFQLIYQGEYKNSNKVGVWIMKFGGSYMQDTKKIYISGGGSYDERGYCIKIGKWVELSAKFCSKWLVTFKGEYKNGKKLVDGILHYLELRCKIFGGGQYDEEGQQKKIGKWIELNDEFCDQFYVTNQGEYNNDHKVGKWNITIYSKSNRNECAGGGCYDQKGDGIKIGKWIELCDDFNKNRQIIYKGKYQNGQKAGKWDIFFVQKCGDEERKKKIGGGSYDDKGDGSKIGKWIELCDGFNIDKQITYKGKYQYGQKVGLWDVIFNHRYGENEKKIKIGERLYDEKGDGYKIGKWIEICDQFKKDRQIIYKGEYKNERKIGRWGTFLLDIQANQFYIGGGSYDEGGNGIKIGNWIELDDDYSYSCQEIYTGDYKNGIKVGIWVKRNASSPNSCQEIIYDN</sequence>
<dbReference type="PANTHER" id="PTHR33706:SF1">
    <property type="entry name" value="TPR REPEAT PROTEIN"/>
    <property type="match status" value="1"/>
</dbReference>
<dbReference type="EMBL" id="CAJJDP010000117">
    <property type="protein sequence ID" value="CAD8198457.1"/>
    <property type="molecule type" value="Genomic_DNA"/>
</dbReference>